<reference evidence="5" key="3">
    <citation type="submission" date="2019-06" db="EMBL/GenBank/DDBJ databases">
        <authorList>
            <person name="Poynton C."/>
            <person name="Hasenbein S."/>
            <person name="Benoit J.B."/>
            <person name="Sepulveda M.S."/>
            <person name="Poelchau M.F."/>
            <person name="Murali S.C."/>
            <person name="Chen S."/>
            <person name="Glastad K.M."/>
            <person name="Werren J.H."/>
            <person name="Vineis J.H."/>
            <person name="Bowen J.L."/>
            <person name="Friedrich M."/>
            <person name="Jones J."/>
            <person name="Robertson H.M."/>
            <person name="Feyereisen R."/>
            <person name="Mechler-Hickson A."/>
            <person name="Mathers N."/>
            <person name="Lee C.E."/>
            <person name="Colbourne J.K."/>
            <person name="Biales A."/>
            <person name="Johnston J.S."/>
            <person name="Wellborn G.A."/>
            <person name="Rosendale A.J."/>
            <person name="Cridge A.G."/>
            <person name="Munoz-Torres M.C."/>
            <person name="Bain P.A."/>
            <person name="Manny A.R."/>
            <person name="Major K.M."/>
            <person name="Lambert F.N."/>
            <person name="Vulpe C.D."/>
            <person name="Tuck P."/>
            <person name="Blalock B.J."/>
            <person name="Lin Y.-Y."/>
            <person name="Smith M.E."/>
            <person name="Ochoa-Acuna H."/>
            <person name="Chen M.-J.M."/>
            <person name="Childers C.P."/>
            <person name="Qu J."/>
            <person name="Dugan S."/>
            <person name="Lee S.L."/>
            <person name="Chao H."/>
            <person name="Dinh H."/>
            <person name="Han Y."/>
            <person name="Doddapaneni H."/>
            <person name="Worley K.C."/>
            <person name="Muzny D.M."/>
            <person name="Gibbs R.A."/>
            <person name="Richards S."/>
        </authorList>
    </citation>
    <scope>NUCLEOTIDE SEQUENCE</scope>
    <source>
        <strain evidence="5">HAZT.00-mixed</strain>
        <tissue evidence="5">Whole organism</tissue>
    </source>
</reference>
<dbReference type="SUPFAM" id="SSF52058">
    <property type="entry name" value="L domain-like"/>
    <property type="match status" value="1"/>
</dbReference>
<dbReference type="InterPro" id="IPR001611">
    <property type="entry name" value="Leu-rich_rpt"/>
</dbReference>
<protein>
    <submittedName>
        <fullName evidence="7">Leucine-rich repeat-containing G-protein coupled receptor 4</fullName>
    </submittedName>
</protein>
<name>A0A6A0H432_HYAAZ</name>
<keyword evidence="3" id="KW-0677">Repeat</keyword>
<accession>A0A6A0H432</accession>
<keyword evidence="2 4" id="KW-0732">Signal</keyword>
<evidence type="ECO:0000256" key="3">
    <source>
        <dbReference type="ARBA" id="ARBA00022737"/>
    </source>
</evidence>
<dbReference type="Proteomes" id="UP000711488">
    <property type="component" value="Unassembled WGS sequence"/>
</dbReference>
<gene>
    <name evidence="7" type="primary">LOC108676675</name>
    <name evidence="5" type="ORF">HAZT_HAZT004299</name>
</gene>
<reference evidence="5" key="2">
    <citation type="journal article" date="2018" name="Environ. Sci. Technol.">
        <title>The Toxicogenome of Hyalella azteca: A Model for Sediment Ecotoxicology and Evolutionary Toxicology.</title>
        <authorList>
            <person name="Poynton H.C."/>
            <person name="Hasenbein S."/>
            <person name="Benoit J.B."/>
            <person name="Sepulveda M.S."/>
            <person name="Poelchau M.F."/>
            <person name="Hughes D.S.T."/>
            <person name="Murali S.C."/>
            <person name="Chen S."/>
            <person name="Glastad K.M."/>
            <person name="Goodisman M.A.D."/>
            <person name="Werren J.H."/>
            <person name="Vineis J.H."/>
            <person name="Bowen J.L."/>
            <person name="Friedrich M."/>
            <person name="Jones J."/>
            <person name="Robertson H.M."/>
            <person name="Feyereisen R."/>
            <person name="Mechler-Hickson A."/>
            <person name="Mathers N."/>
            <person name="Lee C.E."/>
            <person name="Colbourne J.K."/>
            <person name="Biales A."/>
            <person name="Johnston J.S."/>
            <person name="Wellborn G.A."/>
            <person name="Rosendale A.J."/>
            <person name="Cridge A.G."/>
            <person name="Munoz-Torres M.C."/>
            <person name="Bain P.A."/>
            <person name="Manny A.R."/>
            <person name="Major K.M."/>
            <person name="Lambert F.N."/>
            <person name="Vulpe C.D."/>
            <person name="Tuck P."/>
            <person name="Blalock B.J."/>
            <person name="Lin Y.Y."/>
            <person name="Smith M.E."/>
            <person name="Ochoa-Acuna H."/>
            <person name="Chen M.M."/>
            <person name="Childers C.P."/>
            <person name="Qu J."/>
            <person name="Dugan S."/>
            <person name="Lee S.L."/>
            <person name="Chao H."/>
            <person name="Dinh H."/>
            <person name="Han Y."/>
            <person name="Doddapaneni H."/>
            <person name="Worley K.C."/>
            <person name="Muzny D.M."/>
            <person name="Gibbs R.A."/>
            <person name="Richards S."/>
        </authorList>
    </citation>
    <scope>NUCLEOTIDE SEQUENCE</scope>
    <source>
        <strain evidence="5">HAZT.00-mixed</strain>
        <tissue evidence="5">Whole organism</tissue>
    </source>
</reference>
<keyword evidence="7" id="KW-0675">Receptor</keyword>
<dbReference type="InterPro" id="IPR032675">
    <property type="entry name" value="LRR_dom_sf"/>
</dbReference>
<keyword evidence="1" id="KW-0433">Leucine-rich repeat</keyword>
<dbReference type="InterPro" id="IPR050328">
    <property type="entry name" value="Dev_Immune_Receptor"/>
</dbReference>
<dbReference type="Gene3D" id="3.80.10.10">
    <property type="entry name" value="Ribonuclease Inhibitor"/>
    <property type="match status" value="1"/>
</dbReference>
<evidence type="ECO:0000313" key="6">
    <source>
        <dbReference type="Proteomes" id="UP000694843"/>
    </source>
</evidence>
<dbReference type="RefSeq" id="XP_018020282.1">
    <property type="nucleotide sequence ID" value="XM_018164793.2"/>
</dbReference>
<reference evidence="5" key="1">
    <citation type="submission" date="2014-08" db="EMBL/GenBank/DDBJ databases">
        <authorList>
            <person name="Murali S."/>
            <person name="Richards S."/>
            <person name="Bandaranaike D."/>
            <person name="Bellair M."/>
            <person name="Blankenburg K."/>
            <person name="Chao H."/>
            <person name="Dinh H."/>
            <person name="Doddapaneni H."/>
            <person name="Dugan-Rocha S."/>
            <person name="Elkadiri S."/>
            <person name="Gnanaolivu R."/>
            <person name="Hughes D."/>
            <person name="Lee S."/>
            <person name="Li M."/>
            <person name="Ming W."/>
            <person name="Munidasa M."/>
            <person name="Muniz J."/>
            <person name="Nguyen L."/>
            <person name="Osuji N."/>
            <person name="Pu L.-L."/>
            <person name="Puazo M."/>
            <person name="Skinner E."/>
            <person name="Qu C."/>
            <person name="Quiroz J."/>
            <person name="Raj R."/>
            <person name="Weissenberger G."/>
            <person name="Xin Y."/>
            <person name="Zou X."/>
            <person name="Han Y."/>
            <person name="Worley K."/>
            <person name="Muzny D."/>
            <person name="Gibbs R."/>
        </authorList>
    </citation>
    <scope>NUCLEOTIDE SEQUENCE</scope>
    <source>
        <strain evidence="5">HAZT.00-mixed</strain>
        <tissue evidence="5">Whole organism</tissue>
    </source>
</reference>
<evidence type="ECO:0000256" key="2">
    <source>
        <dbReference type="ARBA" id="ARBA00022729"/>
    </source>
</evidence>
<dbReference type="KEGG" id="hazt:108676675"/>
<reference evidence="7" key="4">
    <citation type="submission" date="2025-04" db="UniProtKB">
        <authorList>
            <consortium name="RefSeq"/>
        </authorList>
    </citation>
    <scope>IDENTIFICATION</scope>
    <source>
        <tissue evidence="7">Whole organism</tissue>
    </source>
</reference>
<dbReference type="InterPro" id="IPR003591">
    <property type="entry name" value="Leu-rich_rpt_typical-subtyp"/>
</dbReference>
<evidence type="ECO:0000256" key="1">
    <source>
        <dbReference type="ARBA" id="ARBA00022614"/>
    </source>
</evidence>
<feature type="signal peptide" evidence="4">
    <location>
        <begin position="1"/>
        <end position="24"/>
    </location>
</feature>
<evidence type="ECO:0000256" key="4">
    <source>
        <dbReference type="SAM" id="SignalP"/>
    </source>
</evidence>
<feature type="chain" id="PRO_5044628571" evidence="4">
    <location>
        <begin position="25"/>
        <end position="263"/>
    </location>
</feature>
<dbReference type="SMART" id="SM00369">
    <property type="entry name" value="LRR_TYP"/>
    <property type="match status" value="3"/>
</dbReference>
<dbReference type="Pfam" id="PF13855">
    <property type="entry name" value="LRR_8"/>
    <property type="match status" value="1"/>
</dbReference>
<dbReference type="PANTHER" id="PTHR24373">
    <property type="entry name" value="SLIT RELATED LEUCINE-RICH REPEAT NEURONAL PROTEIN"/>
    <property type="match status" value="1"/>
</dbReference>
<proteinExistence type="predicted"/>
<keyword evidence="6" id="KW-1185">Reference proteome</keyword>
<organism evidence="5">
    <name type="scientific">Hyalella azteca</name>
    <name type="common">Amphipod</name>
    <dbReference type="NCBI Taxonomy" id="294128"/>
    <lineage>
        <taxon>Eukaryota</taxon>
        <taxon>Metazoa</taxon>
        <taxon>Ecdysozoa</taxon>
        <taxon>Arthropoda</taxon>
        <taxon>Crustacea</taxon>
        <taxon>Multicrustacea</taxon>
        <taxon>Malacostraca</taxon>
        <taxon>Eumalacostraca</taxon>
        <taxon>Peracarida</taxon>
        <taxon>Amphipoda</taxon>
        <taxon>Senticaudata</taxon>
        <taxon>Talitrida</taxon>
        <taxon>Talitroidea</taxon>
        <taxon>Hyalellidae</taxon>
        <taxon>Hyalella</taxon>
    </lineage>
</organism>
<dbReference type="AlphaFoldDB" id="A0A6A0H432"/>
<sequence>MKVEPWQTMAVLLLAAYVAVPVAGDCLCDVSASVAYPGMQRIDCSFLSLVQVPADCLTNSLNISELLLSHNGLTDIRSTTLAELTELRELRLDNNQLSFIDVTAFEFMTELKVLALDHNLNLALESAVFSYLVSLEELTTIGTNLRYLPDITNLAHLKKLDVRSSNLVTLPVHMFNDQLAAPSMYVSIQGNKIPDAAVNSFLGLPDDTIFYVDTEPQLMFWAHNVTERDAFIAKPWRVNFDLPGSTVMCDVDGLPGDLTICYG</sequence>
<dbReference type="EMBL" id="JQDR03008774">
    <property type="protein sequence ID" value="KAA0196662.1"/>
    <property type="molecule type" value="Genomic_DNA"/>
</dbReference>
<dbReference type="PANTHER" id="PTHR24373:SF275">
    <property type="entry name" value="TIR DOMAIN-CONTAINING PROTEIN"/>
    <property type="match status" value="1"/>
</dbReference>
<evidence type="ECO:0000313" key="7">
    <source>
        <dbReference type="RefSeq" id="XP_018020282.1"/>
    </source>
</evidence>
<dbReference type="OrthoDB" id="5867217at2759"/>
<dbReference type="Proteomes" id="UP000694843">
    <property type="component" value="Unplaced"/>
</dbReference>
<dbReference type="GeneID" id="108676675"/>
<evidence type="ECO:0000313" key="5">
    <source>
        <dbReference type="EMBL" id="KAA0196662.1"/>
    </source>
</evidence>